<dbReference type="Gene3D" id="3.40.1440.10">
    <property type="entry name" value="GIY-YIG endonuclease"/>
    <property type="match status" value="1"/>
</dbReference>
<protein>
    <submittedName>
        <fullName evidence="3">GIY-YIG domain-containing protein</fullName>
    </submittedName>
</protein>
<dbReference type="Pfam" id="PF01541">
    <property type="entry name" value="GIY-YIG"/>
    <property type="match status" value="1"/>
</dbReference>
<keyword evidence="2" id="KW-1185">Reference proteome</keyword>
<reference evidence="3" key="1">
    <citation type="submission" date="2022-11" db="UniProtKB">
        <authorList>
            <consortium name="WormBaseParasite"/>
        </authorList>
    </citation>
    <scope>IDENTIFICATION</scope>
</reference>
<name>A0A915B9Q8_PARUN</name>
<dbReference type="Proteomes" id="UP000887569">
    <property type="component" value="Unplaced"/>
</dbReference>
<dbReference type="AlphaFoldDB" id="A0A915B9Q8"/>
<dbReference type="SUPFAM" id="SSF82771">
    <property type="entry name" value="GIY-YIG endonuclease"/>
    <property type="match status" value="1"/>
</dbReference>
<evidence type="ECO:0000313" key="2">
    <source>
        <dbReference type="Proteomes" id="UP000887569"/>
    </source>
</evidence>
<dbReference type="InterPro" id="IPR035901">
    <property type="entry name" value="GIY-YIG_endonuc_sf"/>
</dbReference>
<proteinExistence type="predicted"/>
<evidence type="ECO:0000259" key="1">
    <source>
        <dbReference type="PROSITE" id="PS50164"/>
    </source>
</evidence>
<organism evidence="2 3">
    <name type="scientific">Parascaris univalens</name>
    <name type="common">Nematode worm</name>
    <dbReference type="NCBI Taxonomy" id="6257"/>
    <lineage>
        <taxon>Eukaryota</taxon>
        <taxon>Metazoa</taxon>
        <taxon>Ecdysozoa</taxon>
        <taxon>Nematoda</taxon>
        <taxon>Chromadorea</taxon>
        <taxon>Rhabditida</taxon>
        <taxon>Spirurina</taxon>
        <taxon>Ascaridomorpha</taxon>
        <taxon>Ascaridoidea</taxon>
        <taxon>Ascarididae</taxon>
        <taxon>Parascaris</taxon>
    </lineage>
</organism>
<feature type="domain" description="GIY-YIG" evidence="1">
    <location>
        <begin position="44"/>
        <end position="127"/>
    </location>
</feature>
<dbReference type="InterPro" id="IPR000305">
    <property type="entry name" value="GIY-YIG_endonuc"/>
</dbReference>
<dbReference type="PROSITE" id="PS50164">
    <property type="entry name" value="GIY_YIG"/>
    <property type="match status" value="1"/>
</dbReference>
<evidence type="ECO:0000313" key="3">
    <source>
        <dbReference type="WBParaSite" id="PgR032X_g002_t01"/>
    </source>
</evidence>
<accession>A0A915B9Q8</accession>
<sequence length="136" mass="16132">MLSDLMLTPIRCLRLSLPARTITFYTWKNIVENDTMKMVSFPNVSQCVYEIVGVCGKSLYIGQTRRHLERRVKEHLRMKDGKDVHSCGPQCVCKQIFYYVLQEESNQRKRLRFEREEIRQLQPINNIPHKHSKHNG</sequence>
<dbReference type="WBParaSite" id="PgR032X_g002_t01">
    <property type="protein sequence ID" value="PgR032X_g002_t01"/>
    <property type="gene ID" value="PgR032X_g002"/>
</dbReference>